<dbReference type="InParanoid" id="K1WG57"/>
<dbReference type="KEGG" id="mbe:MBM_04979"/>
<dbReference type="Proteomes" id="UP000006753">
    <property type="component" value="Unassembled WGS sequence"/>
</dbReference>
<evidence type="ECO:0000313" key="3">
    <source>
        <dbReference type="EMBL" id="EKD16510.1"/>
    </source>
</evidence>
<dbReference type="InterPro" id="IPR023210">
    <property type="entry name" value="NADP_OxRdtase_dom"/>
</dbReference>
<dbReference type="AlphaFoldDB" id="K1WG57"/>
<dbReference type="InterPro" id="IPR036812">
    <property type="entry name" value="NAD(P)_OxRdtase_dom_sf"/>
</dbReference>
<gene>
    <name evidence="3" type="ORF">MBM_04979</name>
</gene>
<organism evidence="3 4">
    <name type="scientific">Marssonina brunnea f. sp. multigermtubi (strain MB_m1)</name>
    <name type="common">Marssonina leaf spot fungus</name>
    <dbReference type="NCBI Taxonomy" id="1072389"/>
    <lineage>
        <taxon>Eukaryota</taxon>
        <taxon>Fungi</taxon>
        <taxon>Dikarya</taxon>
        <taxon>Ascomycota</taxon>
        <taxon>Pezizomycotina</taxon>
        <taxon>Leotiomycetes</taxon>
        <taxon>Helotiales</taxon>
        <taxon>Drepanopezizaceae</taxon>
        <taxon>Drepanopeziza</taxon>
    </lineage>
</organism>
<evidence type="ECO:0000259" key="2">
    <source>
        <dbReference type="Pfam" id="PF00248"/>
    </source>
</evidence>
<evidence type="ECO:0000313" key="4">
    <source>
        <dbReference type="Proteomes" id="UP000006753"/>
    </source>
</evidence>
<feature type="domain" description="NADP-dependent oxidoreductase" evidence="2">
    <location>
        <begin position="20"/>
        <end position="316"/>
    </location>
</feature>
<dbReference type="PANTHER" id="PTHR43625">
    <property type="entry name" value="AFLATOXIN B1 ALDEHYDE REDUCTASE"/>
    <property type="match status" value="1"/>
</dbReference>
<dbReference type="Pfam" id="PF00248">
    <property type="entry name" value="Aldo_ket_red"/>
    <property type="match status" value="1"/>
</dbReference>
<name>K1WG57_MARBU</name>
<evidence type="ECO:0000256" key="1">
    <source>
        <dbReference type="ARBA" id="ARBA00023002"/>
    </source>
</evidence>
<dbReference type="GO" id="GO:0016491">
    <property type="term" value="F:oxidoreductase activity"/>
    <property type="evidence" value="ECO:0007669"/>
    <property type="project" value="UniProtKB-KW"/>
</dbReference>
<dbReference type="HOGENOM" id="CLU_023205_2_1_1"/>
<dbReference type="EMBL" id="JH921438">
    <property type="protein sequence ID" value="EKD16510.1"/>
    <property type="molecule type" value="Genomic_DNA"/>
</dbReference>
<dbReference type="PANTHER" id="PTHR43625:SF40">
    <property type="entry name" value="ALDO-KETO REDUCTASE YAKC [NADP(+)]"/>
    <property type="match status" value="1"/>
</dbReference>
<dbReference type="GO" id="GO:0005737">
    <property type="term" value="C:cytoplasm"/>
    <property type="evidence" value="ECO:0007669"/>
    <property type="project" value="TreeGrafter"/>
</dbReference>
<proteinExistence type="predicted"/>
<dbReference type="eggNOG" id="KOG1575">
    <property type="taxonomic scope" value="Eukaryota"/>
</dbReference>
<dbReference type="InterPro" id="IPR050791">
    <property type="entry name" value="Aldo-Keto_reductase"/>
</dbReference>
<reference evidence="3 4" key="1">
    <citation type="journal article" date="2012" name="BMC Genomics">
        <title>Sequencing the genome of Marssonina brunnea reveals fungus-poplar co-evolution.</title>
        <authorList>
            <person name="Zhu S."/>
            <person name="Cao Y.-Z."/>
            <person name="Jiang C."/>
            <person name="Tan B.-Y."/>
            <person name="Wang Z."/>
            <person name="Feng S."/>
            <person name="Zhang L."/>
            <person name="Su X.-H."/>
            <person name="Brejova B."/>
            <person name="Vinar T."/>
            <person name="Xu M."/>
            <person name="Wang M.-X."/>
            <person name="Zhang S.-G."/>
            <person name="Huang M.-R."/>
            <person name="Wu R."/>
            <person name="Zhou Y."/>
        </authorList>
    </citation>
    <scope>NUCLEOTIDE SEQUENCE [LARGE SCALE GENOMIC DNA]</scope>
    <source>
        <strain evidence="3 4">MB_m1</strain>
    </source>
</reference>
<keyword evidence="1" id="KW-0560">Oxidoreductase</keyword>
<dbReference type="OrthoDB" id="37537at2759"/>
<dbReference type="Gene3D" id="3.20.20.100">
    <property type="entry name" value="NADP-dependent oxidoreductase domain"/>
    <property type="match status" value="1"/>
</dbReference>
<dbReference type="OMA" id="YARECCE"/>
<keyword evidence="4" id="KW-1185">Reference proteome</keyword>
<protein>
    <submittedName>
        <fullName evidence="3">Putative aldo-keto reductase (AKR13)</fullName>
    </submittedName>
</protein>
<accession>K1WG57</accession>
<dbReference type="GeneID" id="18760914"/>
<sequence>MAPQIPTRQLGRNGPQVPALGFGLMGLSAFYGAPASDEERFQVLDRALALGETFWDSADLYLDNEDLIGKWFARTGKRREIFLATKFGCVHLGDQEGKMFDSSPEYVKRACAKSLERLGVENIDLYYCHRVDLETPIEKTVEAMAELKKEGKIKYLGLSEVSSDTLRRAHKVHPISAVQIEYSPFALDIEHPDIELLKTCRELGVAIVAYSPLGRGMLTGAYKSLDDFEDGDFRKLSPRFAGGNFEKNLKLVRDLSAIAEKKNCTAGQLTLSWLMAQGDDIFPIPGTKKIKYLEENLGSLNVTLSQDEVREIRSLVDGAEVHGERYPETMKANLFADTPKA</sequence>
<dbReference type="SUPFAM" id="SSF51430">
    <property type="entry name" value="NAD(P)-linked oxidoreductase"/>
    <property type="match status" value="1"/>
</dbReference>